<dbReference type="PANTHER" id="PTHR35176">
    <property type="entry name" value="HEME OXYGENASE HI_0854-RELATED"/>
    <property type="match status" value="1"/>
</dbReference>
<dbReference type="EMBL" id="CP096658">
    <property type="protein sequence ID" value="UPW00806.1"/>
    <property type="molecule type" value="Genomic_DNA"/>
</dbReference>
<feature type="domain" description="Pyridoxamine 5'-phosphate oxidase N-terminal" evidence="2">
    <location>
        <begin position="4"/>
        <end position="131"/>
    </location>
</feature>
<dbReference type="AlphaFoldDB" id="A0A8U0IJD7"/>
<dbReference type="KEGG" id="haxz:M0R88_01570"/>
<dbReference type="GO" id="GO:0070967">
    <property type="term" value="F:coenzyme F420 binding"/>
    <property type="evidence" value="ECO:0007669"/>
    <property type="project" value="TreeGrafter"/>
</dbReference>
<gene>
    <name evidence="3" type="ORF">M0R88_01570</name>
</gene>
<evidence type="ECO:0000313" key="4">
    <source>
        <dbReference type="Proteomes" id="UP000830434"/>
    </source>
</evidence>
<dbReference type="Gene3D" id="2.30.110.10">
    <property type="entry name" value="Electron Transport, Fmn-binding Protein, Chain A"/>
    <property type="match status" value="1"/>
</dbReference>
<dbReference type="GeneID" id="72188503"/>
<dbReference type="Pfam" id="PF01243">
    <property type="entry name" value="PNPOx_N"/>
    <property type="match status" value="1"/>
</dbReference>
<proteinExistence type="predicted"/>
<evidence type="ECO:0000259" key="2">
    <source>
        <dbReference type="Pfam" id="PF01243"/>
    </source>
</evidence>
<keyword evidence="4" id="KW-1185">Reference proteome</keyword>
<dbReference type="PANTHER" id="PTHR35176:SF6">
    <property type="entry name" value="HEME OXYGENASE HI_0854-RELATED"/>
    <property type="match status" value="1"/>
</dbReference>
<keyword evidence="1" id="KW-0560">Oxidoreductase</keyword>
<organism evidence="3 4">
    <name type="scientific">Halorussus gelatinilyticus</name>
    <dbReference type="NCBI Taxonomy" id="2937524"/>
    <lineage>
        <taxon>Archaea</taxon>
        <taxon>Methanobacteriati</taxon>
        <taxon>Methanobacteriota</taxon>
        <taxon>Stenosarchaea group</taxon>
        <taxon>Halobacteria</taxon>
        <taxon>Halobacteriales</taxon>
        <taxon>Haladaptataceae</taxon>
        <taxon>Halorussus</taxon>
    </lineage>
</organism>
<evidence type="ECO:0000313" key="3">
    <source>
        <dbReference type="EMBL" id="UPW00806.1"/>
    </source>
</evidence>
<dbReference type="InterPro" id="IPR052019">
    <property type="entry name" value="F420H2_bilvrd_red/Heme_oxyg"/>
</dbReference>
<dbReference type="SUPFAM" id="SSF50475">
    <property type="entry name" value="FMN-binding split barrel"/>
    <property type="match status" value="1"/>
</dbReference>
<dbReference type="InterPro" id="IPR012349">
    <property type="entry name" value="Split_barrel_FMN-bd"/>
</dbReference>
<dbReference type="InterPro" id="IPR011576">
    <property type="entry name" value="Pyridox_Oxase_N"/>
</dbReference>
<name>A0A8U0IJD7_9EURY</name>
<dbReference type="GO" id="GO:0005829">
    <property type="term" value="C:cytosol"/>
    <property type="evidence" value="ECO:0007669"/>
    <property type="project" value="TreeGrafter"/>
</dbReference>
<evidence type="ECO:0000256" key="1">
    <source>
        <dbReference type="ARBA" id="ARBA00023002"/>
    </source>
</evidence>
<dbReference type="GO" id="GO:0016627">
    <property type="term" value="F:oxidoreductase activity, acting on the CH-CH group of donors"/>
    <property type="evidence" value="ECO:0007669"/>
    <property type="project" value="TreeGrafter"/>
</dbReference>
<sequence length="137" mass="15446">MTTIPEEFRDLFEKETFAHVATLLPDHTPHSVPVWIDYDAEDNHLLVNTVRGSRKEQNVEESAHVAVSMTDPDDPYRFLAVRGEVVEITEEGAVEHVNALARRYLGEPEYPRLGEEDAPRVIVRIRPNSVTTGGDPT</sequence>
<protein>
    <submittedName>
        <fullName evidence="3">TIGR03618 family F420-dependent PPOX class oxidoreductase</fullName>
    </submittedName>
</protein>
<dbReference type="RefSeq" id="WP_248655214.1">
    <property type="nucleotide sequence ID" value="NZ_CP096658.1"/>
</dbReference>
<dbReference type="InterPro" id="IPR019920">
    <property type="entry name" value="F420-binding_dom_put"/>
</dbReference>
<reference evidence="3" key="1">
    <citation type="submission" date="2022-04" db="EMBL/GenBank/DDBJ databases">
        <title>Diverse halophilic archaea isolated from saline environments.</title>
        <authorList>
            <person name="Cui H.-L."/>
        </authorList>
    </citation>
    <scope>NUCLEOTIDE SEQUENCE</scope>
    <source>
        <strain evidence="3">XZYJT40</strain>
    </source>
</reference>
<accession>A0A8U0IJD7</accession>
<dbReference type="NCBIfam" id="TIGR03618">
    <property type="entry name" value="Rv1155_F420"/>
    <property type="match status" value="1"/>
</dbReference>
<dbReference type="Proteomes" id="UP000830434">
    <property type="component" value="Chromosome"/>
</dbReference>